<evidence type="ECO:0000313" key="1">
    <source>
        <dbReference type="EMBL" id="QEE20264.1"/>
    </source>
</evidence>
<dbReference type="InterPro" id="IPR025644">
    <property type="entry name" value="DUF4344"/>
</dbReference>
<dbReference type="Proteomes" id="UP000321062">
    <property type="component" value="Chromosome"/>
</dbReference>
<gene>
    <name evidence="1" type="ORF">FNA67_08795</name>
</gene>
<name>A0A5B9DN38_9HYPH</name>
<dbReference type="OrthoDB" id="935695at2"/>
<protein>
    <submittedName>
        <fullName evidence="1">Uncharacterized protein</fullName>
    </submittedName>
</protein>
<dbReference type="AlphaFoldDB" id="A0A5B9DN38"/>
<sequence>MGQAGAAGLGVPNCNSGSVMKRTFALAFLLPFAMGMGSALPALGEDMDEDAMNFAMHDAVYTTYHEIGHLFVSEFELPVLGKEEDAADALAAVELLGPDAAEDASDVLVDAADGWYFNAVKTTVSGVDDLSYFDDHSLDIQRAYAMVCMMVGADPDWYGEVADAYDMDAERQEDCAGVYEQAAIAWASMLEPYLADGTEGERVTVVYDDTEDYAAFRDELEKRGILEAAAAQIESKYVLPRPITFRATECEEANAYFSAEDAEITYCYELAQSMYDMYLSDMAE</sequence>
<organism evidence="1 2">
    <name type="scientific">Paradevosia tibetensis</name>
    <dbReference type="NCBI Taxonomy" id="1447062"/>
    <lineage>
        <taxon>Bacteria</taxon>
        <taxon>Pseudomonadati</taxon>
        <taxon>Pseudomonadota</taxon>
        <taxon>Alphaproteobacteria</taxon>
        <taxon>Hyphomicrobiales</taxon>
        <taxon>Devosiaceae</taxon>
        <taxon>Paradevosia</taxon>
    </lineage>
</organism>
<keyword evidence="2" id="KW-1185">Reference proteome</keyword>
<evidence type="ECO:0000313" key="2">
    <source>
        <dbReference type="Proteomes" id="UP000321062"/>
    </source>
</evidence>
<dbReference type="KEGG" id="yti:FNA67_08795"/>
<dbReference type="EMBL" id="CP041690">
    <property type="protein sequence ID" value="QEE20264.1"/>
    <property type="molecule type" value="Genomic_DNA"/>
</dbReference>
<reference evidence="1 2" key="1">
    <citation type="journal article" date="2015" name="Int. J. Syst. Evol. Microbiol.">
        <title>Youhaiella tibetensis gen. nov., sp. nov., isolated from subsurface sediment.</title>
        <authorList>
            <person name="Wang Y.X."/>
            <person name="Huang F.Q."/>
            <person name="Nogi Y."/>
            <person name="Pang S.J."/>
            <person name="Wang P.K."/>
            <person name="Lv J."/>
        </authorList>
    </citation>
    <scope>NUCLEOTIDE SEQUENCE [LARGE SCALE GENOMIC DNA]</scope>
    <source>
        <strain evidence="2">fig4</strain>
    </source>
</reference>
<accession>A0A5B9DN38</accession>
<dbReference type="Pfam" id="PF14247">
    <property type="entry name" value="DUF4344"/>
    <property type="match status" value="2"/>
</dbReference>
<proteinExistence type="predicted"/>